<keyword evidence="1" id="KW-0812">Transmembrane</keyword>
<dbReference type="Proteomes" id="UP000295718">
    <property type="component" value="Unassembled WGS sequence"/>
</dbReference>
<comment type="caution">
    <text evidence="2">The sequence shown here is derived from an EMBL/GenBank/DDBJ whole genome shotgun (WGS) entry which is preliminary data.</text>
</comment>
<name>A0A4R1QYA1_9FIRM</name>
<evidence type="ECO:0000313" key="3">
    <source>
        <dbReference type="Proteomes" id="UP000295718"/>
    </source>
</evidence>
<keyword evidence="1" id="KW-1133">Transmembrane helix</keyword>
<evidence type="ECO:0000313" key="2">
    <source>
        <dbReference type="EMBL" id="TCL57904.1"/>
    </source>
</evidence>
<accession>A0A4R1QYA1</accession>
<keyword evidence="3" id="KW-1185">Reference proteome</keyword>
<evidence type="ECO:0000256" key="1">
    <source>
        <dbReference type="SAM" id="Phobius"/>
    </source>
</evidence>
<keyword evidence="1" id="KW-0472">Membrane</keyword>
<dbReference type="RefSeq" id="WP_031390829.1">
    <property type="nucleotide sequence ID" value="NZ_JPNB01000002.1"/>
</dbReference>
<protein>
    <recommendedName>
        <fullName evidence="4">DUF4190 domain-containing protein</fullName>
    </recommendedName>
</protein>
<dbReference type="OrthoDB" id="2003853at2"/>
<gene>
    <name evidence="2" type="ORF">EDD76_10718</name>
</gene>
<feature type="transmembrane region" description="Helical" evidence="1">
    <location>
        <begin position="76"/>
        <end position="102"/>
    </location>
</feature>
<proteinExistence type="predicted"/>
<dbReference type="AlphaFoldDB" id="A0A4R1QYA1"/>
<sequence>MDFNNSNQGRTPQGYPYRPPVKQGGESLAGAALFLGAISIVTAFMMTIYFPFIFGSLAILFALLSKGQAAKLAKYARAGIICGIAGLAINVAVIVSSFIFILNNPDILTRTARQYDQMYEQIYGIDSEDVFGDSLEDIVGDFIGGFNS</sequence>
<evidence type="ECO:0008006" key="4">
    <source>
        <dbReference type="Google" id="ProtNLM"/>
    </source>
</evidence>
<dbReference type="STRING" id="1469948.GCA_000732725_02138"/>
<reference evidence="2 3" key="1">
    <citation type="submission" date="2019-03" db="EMBL/GenBank/DDBJ databases">
        <title>Genomic Encyclopedia of Type Strains, Phase IV (KMG-IV): sequencing the most valuable type-strain genomes for metagenomic binning, comparative biology and taxonomic classification.</title>
        <authorList>
            <person name="Goeker M."/>
        </authorList>
    </citation>
    <scope>NUCLEOTIDE SEQUENCE [LARGE SCALE GENOMIC DNA]</scope>
    <source>
        <strain evidence="2 3">DSM 100556</strain>
    </source>
</reference>
<organism evidence="2 3">
    <name type="scientific">Kineothrix alysoides</name>
    <dbReference type="NCBI Taxonomy" id="1469948"/>
    <lineage>
        <taxon>Bacteria</taxon>
        <taxon>Bacillati</taxon>
        <taxon>Bacillota</taxon>
        <taxon>Clostridia</taxon>
        <taxon>Lachnospirales</taxon>
        <taxon>Lachnospiraceae</taxon>
        <taxon>Kineothrix</taxon>
    </lineage>
</organism>
<feature type="transmembrane region" description="Helical" evidence="1">
    <location>
        <begin position="31"/>
        <end position="64"/>
    </location>
</feature>
<dbReference type="EMBL" id="SLUO01000007">
    <property type="protein sequence ID" value="TCL57904.1"/>
    <property type="molecule type" value="Genomic_DNA"/>
</dbReference>